<keyword evidence="3" id="KW-0067">ATP-binding</keyword>
<feature type="domain" description="Carboxyltransferase" evidence="4">
    <location>
        <begin position="30"/>
        <end position="305"/>
    </location>
</feature>
<keyword evidence="2" id="KW-0378">Hydrolase</keyword>
<proteinExistence type="predicted"/>
<organism evidence="5 6">
    <name type="scientific">Lonsdalea iberica</name>
    <dbReference type="NCBI Taxonomy" id="1082703"/>
    <lineage>
        <taxon>Bacteria</taxon>
        <taxon>Pseudomonadati</taxon>
        <taxon>Pseudomonadota</taxon>
        <taxon>Gammaproteobacteria</taxon>
        <taxon>Enterobacterales</taxon>
        <taxon>Pectobacteriaceae</taxon>
        <taxon>Lonsdalea</taxon>
    </lineage>
</organism>
<dbReference type="InterPro" id="IPR052708">
    <property type="entry name" value="PxpC"/>
</dbReference>
<dbReference type="EMBL" id="LUTP01000023">
    <property type="protein sequence ID" value="OSN05345.1"/>
    <property type="molecule type" value="Genomic_DNA"/>
</dbReference>
<dbReference type="NCBIfam" id="NF045499">
    <property type="entry name" value="PxpC_5OPro"/>
    <property type="match status" value="1"/>
</dbReference>
<dbReference type="Pfam" id="PF02626">
    <property type="entry name" value="CT_A_B"/>
    <property type="match status" value="1"/>
</dbReference>
<dbReference type="Proteomes" id="UP000194020">
    <property type="component" value="Unassembled WGS sequence"/>
</dbReference>
<evidence type="ECO:0000313" key="5">
    <source>
        <dbReference type="EMBL" id="OSN05345.1"/>
    </source>
</evidence>
<dbReference type="InterPro" id="IPR029000">
    <property type="entry name" value="Cyclophilin-like_dom_sf"/>
</dbReference>
<evidence type="ECO:0000256" key="1">
    <source>
        <dbReference type="ARBA" id="ARBA00022741"/>
    </source>
</evidence>
<protein>
    <recommendedName>
        <fullName evidence="4">Carboxyltransferase domain-containing protein</fullName>
    </recommendedName>
</protein>
<sequence length="316" mass="34638">MFHSGRDYAEYYSGGLQTTVQDLGRFGHRQFGIGQCGALDVPALSIANLLVGNEAGTAALEITLGQFTAKFTRRSWIALSGADAHAELDGQTLWTGWRYPVEPGQTLHLGMPRHGMRSYLAISGGIDVPEVLGSRSTDLKAAFGGLSGRPLADGDSLPLGAPLRQPSQSIGVKQLLFHNRVRVLTGPEYQEFSEVAHDEFWRSGWQLSSQSNRMGYRLQGPELVRVSHREILSHGVLPGVIQVPHNGKPIVLMADAQTTGGYPCIASVIAADLYHLAQIRLGESVHFVHCSLPEARQAWLTQRRYLEQLAWRLHGD</sequence>
<dbReference type="SMART" id="SM00797">
    <property type="entry name" value="AHS2"/>
    <property type="match status" value="1"/>
</dbReference>
<reference evidence="5 6" key="1">
    <citation type="submission" date="2016-02" db="EMBL/GenBank/DDBJ databases">
        <title>Species-wide whole genome sequencing reveals diversity, host range in Lonsdalea quercina.</title>
        <authorList>
            <person name="Li Y."/>
        </authorList>
    </citation>
    <scope>NUCLEOTIDE SEQUENCE [LARGE SCALE GENOMIC DNA]</scope>
    <source>
        <strain evidence="5 6">LMG 26264</strain>
    </source>
</reference>
<dbReference type="GO" id="GO:0005524">
    <property type="term" value="F:ATP binding"/>
    <property type="evidence" value="ECO:0007669"/>
    <property type="project" value="UniProtKB-KW"/>
</dbReference>
<dbReference type="PANTHER" id="PTHR43309:SF3">
    <property type="entry name" value="5-OXOPROLINASE SUBUNIT C"/>
    <property type="match status" value="1"/>
</dbReference>
<evidence type="ECO:0000313" key="6">
    <source>
        <dbReference type="Proteomes" id="UP000194020"/>
    </source>
</evidence>
<dbReference type="PANTHER" id="PTHR43309">
    <property type="entry name" value="5-OXOPROLINASE SUBUNIT C"/>
    <property type="match status" value="1"/>
</dbReference>
<name>A0A1X3RTZ6_9GAMM</name>
<dbReference type="NCBIfam" id="TIGR00724">
    <property type="entry name" value="urea_amlyse_rel"/>
    <property type="match status" value="1"/>
</dbReference>
<gene>
    <name evidence="5" type="ORF">AU511_10400</name>
</gene>
<evidence type="ECO:0000256" key="3">
    <source>
        <dbReference type="ARBA" id="ARBA00022840"/>
    </source>
</evidence>
<dbReference type="AlphaFoldDB" id="A0A1X3RTZ6"/>
<accession>A0A1X3RTZ6</accession>
<dbReference type="InterPro" id="IPR003778">
    <property type="entry name" value="CT_A_B"/>
</dbReference>
<dbReference type="OrthoDB" id="9768696at2"/>
<evidence type="ECO:0000259" key="4">
    <source>
        <dbReference type="SMART" id="SM00797"/>
    </source>
</evidence>
<keyword evidence="1" id="KW-0547">Nucleotide-binding</keyword>
<dbReference type="GO" id="GO:0016787">
    <property type="term" value="F:hydrolase activity"/>
    <property type="evidence" value="ECO:0007669"/>
    <property type="project" value="UniProtKB-KW"/>
</dbReference>
<dbReference type="SUPFAM" id="SSF50891">
    <property type="entry name" value="Cyclophilin-like"/>
    <property type="match status" value="1"/>
</dbReference>
<dbReference type="Gene3D" id="2.40.100.10">
    <property type="entry name" value="Cyclophilin-like"/>
    <property type="match status" value="1"/>
</dbReference>
<dbReference type="InterPro" id="IPR053526">
    <property type="entry name" value="5-oxoprolinase_subunit"/>
</dbReference>
<comment type="caution">
    <text evidence="5">The sequence shown here is derived from an EMBL/GenBank/DDBJ whole genome shotgun (WGS) entry which is preliminary data.</text>
</comment>
<evidence type="ECO:0000256" key="2">
    <source>
        <dbReference type="ARBA" id="ARBA00022801"/>
    </source>
</evidence>